<dbReference type="Gene3D" id="3.90.550.10">
    <property type="entry name" value="Spore Coat Polysaccharide Biosynthesis Protein SpsA, Chain A"/>
    <property type="match status" value="1"/>
</dbReference>
<protein>
    <submittedName>
        <fullName evidence="2">Glycosyl transferase</fullName>
    </submittedName>
</protein>
<dbReference type="Proteomes" id="UP000639606">
    <property type="component" value="Unassembled WGS sequence"/>
</dbReference>
<proteinExistence type="predicted"/>
<reference evidence="2" key="1">
    <citation type="journal article" date="2014" name="Int. J. Syst. Evol. Microbiol.">
        <title>Complete genome sequence of Corynebacterium casei LMG S-19264T (=DSM 44701T), isolated from a smear-ripened cheese.</title>
        <authorList>
            <consortium name="US DOE Joint Genome Institute (JGI-PGF)"/>
            <person name="Walter F."/>
            <person name="Albersmeier A."/>
            <person name="Kalinowski J."/>
            <person name="Ruckert C."/>
        </authorList>
    </citation>
    <scope>NUCLEOTIDE SEQUENCE</scope>
    <source>
        <strain evidence="2">JCM 3313</strain>
    </source>
</reference>
<reference evidence="2" key="2">
    <citation type="submission" date="2020-09" db="EMBL/GenBank/DDBJ databases">
        <authorList>
            <person name="Sun Q."/>
            <person name="Ohkuma M."/>
        </authorList>
    </citation>
    <scope>NUCLEOTIDE SEQUENCE</scope>
    <source>
        <strain evidence="2">JCM 3313</strain>
    </source>
</reference>
<dbReference type="Pfam" id="PF00535">
    <property type="entry name" value="Glycos_transf_2"/>
    <property type="match status" value="1"/>
</dbReference>
<dbReference type="InterPro" id="IPR029044">
    <property type="entry name" value="Nucleotide-diphossugar_trans"/>
</dbReference>
<sequence length="267" mass="28687">MPKISVITAAYGPSAHHLAEAARSVQAQQLPPGWSLEWIVQEDGDNPVLANMLGAHAHYDRNGTRLGIAATRNLALARATGALVQNLDHDDVLLPHALATLIARFEQHPIHWAVGAADDLLEDGTRQSWDSALPFGLIPAGHVNQWAEQHGGNWPVHGGGLMMRTDTLRAIGGWTGIPVDDDLAALAAISELADGWNDRTVTWLYRKHRAQTTQNSLYAGLEDTGRRIALQRAKAIRNIAGPTLSTGAAFDSDSADVEVGPNIKLTP</sequence>
<dbReference type="EMBL" id="BMRG01000013">
    <property type="protein sequence ID" value="GGP72473.1"/>
    <property type="molecule type" value="Genomic_DNA"/>
</dbReference>
<evidence type="ECO:0000259" key="1">
    <source>
        <dbReference type="Pfam" id="PF00535"/>
    </source>
</evidence>
<dbReference type="InterPro" id="IPR001173">
    <property type="entry name" value="Glyco_trans_2-like"/>
</dbReference>
<feature type="domain" description="Glycosyltransferase 2-like" evidence="1">
    <location>
        <begin position="5"/>
        <end position="165"/>
    </location>
</feature>
<evidence type="ECO:0000313" key="2">
    <source>
        <dbReference type="EMBL" id="GGP72473.1"/>
    </source>
</evidence>
<keyword evidence="3" id="KW-1185">Reference proteome</keyword>
<dbReference type="AlphaFoldDB" id="A0A918AQT7"/>
<name>A0A918AQT7_9PSEU</name>
<dbReference type="SUPFAM" id="SSF53448">
    <property type="entry name" value="Nucleotide-diphospho-sugar transferases"/>
    <property type="match status" value="1"/>
</dbReference>
<dbReference type="RefSeq" id="WP_189225965.1">
    <property type="nucleotide sequence ID" value="NZ_BMRG01000013.1"/>
</dbReference>
<organism evidence="2 3">
    <name type="scientific">Saccharothrix coeruleofusca</name>
    <dbReference type="NCBI Taxonomy" id="33919"/>
    <lineage>
        <taxon>Bacteria</taxon>
        <taxon>Bacillati</taxon>
        <taxon>Actinomycetota</taxon>
        <taxon>Actinomycetes</taxon>
        <taxon>Pseudonocardiales</taxon>
        <taxon>Pseudonocardiaceae</taxon>
        <taxon>Saccharothrix</taxon>
    </lineage>
</organism>
<comment type="caution">
    <text evidence="2">The sequence shown here is derived from an EMBL/GenBank/DDBJ whole genome shotgun (WGS) entry which is preliminary data.</text>
</comment>
<evidence type="ECO:0000313" key="3">
    <source>
        <dbReference type="Proteomes" id="UP000639606"/>
    </source>
</evidence>
<gene>
    <name evidence="2" type="ORF">GCM10010185_52210</name>
</gene>
<dbReference type="GO" id="GO:0016740">
    <property type="term" value="F:transferase activity"/>
    <property type="evidence" value="ECO:0007669"/>
    <property type="project" value="UniProtKB-KW"/>
</dbReference>
<keyword evidence="2" id="KW-0808">Transferase</keyword>
<accession>A0A918AQT7</accession>